<keyword evidence="3" id="KW-1185">Reference proteome</keyword>
<dbReference type="PROSITE" id="PS50162">
    <property type="entry name" value="RECA_2"/>
    <property type="match status" value="1"/>
</dbReference>
<sequence length="184" mass="21035">MRRMEEENPSLWTHGDETAKEFLSRVFTERPPLLLPPLHRVPLRVGNVVEIAGPSPSAKSQVLLQAAVNCILPKEWKGVHYGGLGKMVMYFDLDCRFDVLRLYEALKHRIAEASGLAQGTCWRTYGDLRRDEPVDAHIGPCNNELLLACMRRFLYIRCYNSFEFLSALKANNPLSDRKGKCKSW</sequence>
<evidence type="ECO:0000313" key="2">
    <source>
        <dbReference type="EMBL" id="KAJ6806300.1"/>
    </source>
</evidence>
<dbReference type="GO" id="GO:0005524">
    <property type="term" value="F:ATP binding"/>
    <property type="evidence" value="ECO:0007669"/>
    <property type="project" value="InterPro"/>
</dbReference>
<evidence type="ECO:0000259" key="1">
    <source>
        <dbReference type="PROSITE" id="PS50162"/>
    </source>
</evidence>
<dbReference type="InterPro" id="IPR030547">
    <property type="entry name" value="XRCC2"/>
</dbReference>
<feature type="domain" description="RecA family profile 1" evidence="1">
    <location>
        <begin position="23"/>
        <end position="184"/>
    </location>
</feature>
<dbReference type="PANTHER" id="PTHR46644:SF2">
    <property type="entry name" value="DNA REPAIR PROTEIN XRCC2"/>
    <property type="match status" value="1"/>
</dbReference>
<name>A0AAX6EQE1_IRIPA</name>
<dbReference type="InterPro" id="IPR027417">
    <property type="entry name" value="P-loop_NTPase"/>
</dbReference>
<dbReference type="GO" id="GO:0140664">
    <property type="term" value="F:ATP-dependent DNA damage sensor activity"/>
    <property type="evidence" value="ECO:0007669"/>
    <property type="project" value="InterPro"/>
</dbReference>
<dbReference type="GO" id="GO:0005657">
    <property type="term" value="C:replication fork"/>
    <property type="evidence" value="ECO:0007669"/>
    <property type="project" value="InterPro"/>
</dbReference>
<gene>
    <name evidence="2" type="ORF">M6B38_175865</name>
</gene>
<organism evidence="2 3">
    <name type="scientific">Iris pallida</name>
    <name type="common">Sweet iris</name>
    <dbReference type="NCBI Taxonomy" id="29817"/>
    <lineage>
        <taxon>Eukaryota</taxon>
        <taxon>Viridiplantae</taxon>
        <taxon>Streptophyta</taxon>
        <taxon>Embryophyta</taxon>
        <taxon>Tracheophyta</taxon>
        <taxon>Spermatophyta</taxon>
        <taxon>Magnoliopsida</taxon>
        <taxon>Liliopsida</taxon>
        <taxon>Asparagales</taxon>
        <taxon>Iridaceae</taxon>
        <taxon>Iridoideae</taxon>
        <taxon>Irideae</taxon>
        <taxon>Iris</taxon>
    </lineage>
</organism>
<dbReference type="GO" id="GO:0000724">
    <property type="term" value="P:double-strand break repair via homologous recombination"/>
    <property type="evidence" value="ECO:0007669"/>
    <property type="project" value="InterPro"/>
</dbReference>
<dbReference type="InterPro" id="IPR020588">
    <property type="entry name" value="RecA_ATP-bd"/>
</dbReference>
<dbReference type="Gene3D" id="3.40.50.300">
    <property type="entry name" value="P-loop containing nucleotide triphosphate hydrolases"/>
    <property type="match status" value="1"/>
</dbReference>
<dbReference type="Proteomes" id="UP001140949">
    <property type="component" value="Unassembled WGS sequence"/>
</dbReference>
<proteinExistence type="predicted"/>
<dbReference type="AlphaFoldDB" id="A0AAX6EQE1"/>
<protein>
    <submittedName>
        <fullName evidence="2">DNA repair protein XRCC2-like protein isoform X5</fullName>
    </submittedName>
</protein>
<dbReference type="EMBL" id="JANAVB010034619">
    <property type="protein sequence ID" value="KAJ6806300.1"/>
    <property type="molecule type" value="Genomic_DNA"/>
</dbReference>
<reference evidence="2" key="1">
    <citation type="journal article" date="2023" name="GigaByte">
        <title>Genome assembly of the bearded iris, Iris pallida Lam.</title>
        <authorList>
            <person name="Bruccoleri R.E."/>
            <person name="Oakeley E.J."/>
            <person name="Faust A.M.E."/>
            <person name="Altorfer M."/>
            <person name="Dessus-Babus S."/>
            <person name="Burckhardt D."/>
            <person name="Oertli M."/>
            <person name="Naumann U."/>
            <person name="Petersen F."/>
            <person name="Wong J."/>
        </authorList>
    </citation>
    <scope>NUCLEOTIDE SEQUENCE</scope>
    <source>
        <strain evidence="2">GSM-AAB239-AS_SAM_17_03QT</strain>
    </source>
</reference>
<dbReference type="GO" id="GO:0033063">
    <property type="term" value="C:Rad51B-Rad51C-Rad51D-XRCC2 complex"/>
    <property type="evidence" value="ECO:0007669"/>
    <property type="project" value="InterPro"/>
</dbReference>
<accession>A0AAX6EQE1</accession>
<comment type="caution">
    <text evidence="2">The sequence shown here is derived from an EMBL/GenBank/DDBJ whole genome shotgun (WGS) entry which is preliminary data.</text>
</comment>
<evidence type="ECO:0000313" key="3">
    <source>
        <dbReference type="Proteomes" id="UP001140949"/>
    </source>
</evidence>
<reference evidence="2" key="2">
    <citation type="submission" date="2023-04" db="EMBL/GenBank/DDBJ databases">
        <authorList>
            <person name="Bruccoleri R.E."/>
            <person name="Oakeley E.J."/>
            <person name="Faust A.-M."/>
            <person name="Dessus-Babus S."/>
            <person name="Altorfer M."/>
            <person name="Burckhardt D."/>
            <person name="Oertli M."/>
            <person name="Naumann U."/>
            <person name="Petersen F."/>
            <person name="Wong J."/>
        </authorList>
    </citation>
    <scope>NUCLEOTIDE SEQUENCE</scope>
    <source>
        <strain evidence="2">GSM-AAB239-AS_SAM_17_03QT</strain>
        <tissue evidence="2">Leaf</tissue>
    </source>
</reference>
<dbReference type="PANTHER" id="PTHR46644">
    <property type="entry name" value="DNA REPAIR PROTEIN XRCC2"/>
    <property type="match status" value="1"/>
</dbReference>
<dbReference type="SUPFAM" id="SSF52540">
    <property type="entry name" value="P-loop containing nucleoside triphosphate hydrolases"/>
    <property type="match status" value="1"/>
</dbReference>
<dbReference type="GO" id="GO:0003677">
    <property type="term" value="F:DNA binding"/>
    <property type="evidence" value="ECO:0007669"/>
    <property type="project" value="InterPro"/>
</dbReference>